<sequence>MAVVWKEVTGTARGGRGGGQTSTAAAATVMAVETTADAIIREKEVRPADFNRDGDDLSDNDGCKHDLAEEMRGVEGKDDLKVDEEINLDEIQRLLEEHL</sequence>
<gene>
    <name evidence="1" type="ORF">Cvel_9362</name>
</gene>
<protein>
    <submittedName>
        <fullName evidence="1">Uncharacterized protein</fullName>
    </submittedName>
</protein>
<accession>A0A0G4HXW5</accession>
<dbReference type="VEuPathDB" id="CryptoDB:Cvel_9362"/>
<dbReference type="EMBL" id="CDMZ01004306">
    <property type="protein sequence ID" value="CEM49348.1"/>
    <property type="molecule type" value="Genomic_DNA"/>
</dbReference>
<dbReference type="AlphaFoldDB" id="A0A0G4HXW5"/>
<organism evidence="1">
    <name type="scientific">Chromera velia CCMP2878</name>
    <dbReference type="NCBI Taxonomy" id="1169474"/>
    <lineage>
        <taxon>Eukaryota</taxon>
        <taxon>Sar</taxon>
        <taxon>Alveolata</taxon>
        <taxon>Colpodellida</taxon>
        <taxon>Chromeraceae</taxon>
        <taxon>Chromera</taxon>
    </lineage>
</organism>
<reference evidence="1" key="1">
    <citation type="submission" date="2014-11" db="EMBL/GenBank/DDBJ databases">
        <authorList>
            <person name="Otto D Thomas"/>
            <person name="Naeem Raeece"/>
        </authorList>
    </citation>
    <scope>NUCLEOTIDE SEQUENCE</scope>
</reference>
<name>A0A0G4HXW5_9ALVE</name>
<proteinExistence type="predicted"/>
<evidence type="ECO:0000313" key="1">
    <source>
        <dbReference type="EMBL" id="CEM49348.1"/>
    </source>
</evidence>